<organism evidence="2 3">
    <name type="scientific">Nonomuraea pusilla</name>
    <dbReference type="NCBI Taxonomy" id="46177"/>
    <lineage>
        <taxon>Bacteria</taxon>
        <taxon>Bacillati</taxon>
        <taxon>Actinomycetota</taxon>
        <taxon>Actinomycetes</taxon>
        <taxon>Streptosporangiales</taxon>
        <taxon>Streptosporangiaceae</taxon>
        <taxon>Nonomuraea</taxon>
    </lineage>
</organism>
<evidence type="ECO:0000313" key="3">
    <source>
        <dbReference type="Proteomes" id="UP000198953"/>
    </source>
</evidence>
<dbReference type="PANTHER" id="PTHR43355:SF2">
    <property type="entry name" value="FLAVIN REDUCTASE (NADPH)"/>
    <property type="match status" value="1"/>
</dbReference>
<dbReference type="STRING" id="46177.SAMN05660976_04667"/>
<sequence length="211" mass="22133">MTTMRITVFGAAGGVGRRVLAEAVDRGHDVTAVVRDPARRPGLPGRVVAGDAAAVEDVVRLSAGQDVVISATRPAPGHERDLVTTAEALLAGLARTGVRLLLVGGAGSLTVPGGGTLVDTPDFPPAWRPIALACGDQLDACRADTAVDWAYLSPPALLEPGVRTGRYRLGRDELLTDAAGRSEISMEDLAVALLDEAERPRHRRARFTVAY</sequence>
<dbReference type="AlphaFoldDB" id="A0A1H7WY73"/>
<dbReference type="SUPFAM" id="SSF51735">
    <property type="entry name" value="NAD(P)-binding Rossmann-fold domains"/>
    <property type="match status" value="1"/>
</dbReference>
<dbReference type="InterPro" id="IPR016040">
    <property type="entry name" value="NAD(P)-bd_dom"/>
</dbReference>
<feature type="domain" description="NAD(P)-binding" evidence="1">
    <location>
        <begin position="10"/>
        <end position="198"/>
    </location>
</feature>
<evidence type="ECO:0000313" key="2">
    <source>
        <dbReference type="EMBL" id="SEM26562.1"/>
    </source>
</evidence>
<proteinExistence type="predicted"/>
<keyword evidence="3" id="KW-1185">Reference proteome</keyword>
<reference evidence="2 3" key="1">
    <citation type="submission" date="2016-10" db="EMBL/GenBank/DDBJ databases">
        <authorList>
            <person name="de Groot N.N."/>
        </authorList>
    </citation>
    <scope>NUCLEOTIDE SEQUENCE [LARGE SCALE GENOMIC DNA]</scope>
    <source>
        <strain evidence="2 3">DSM 43357</strain>
    </source>
</reference>
<protein>
    <recommendedName>
        <fullName evidence="1">NAD(P)-binding domain-containing protein</fullName>
    </recommendedName>
</protein>
<dbReference type="GO" id="GO:0016646">
    <property type="term" value="F:oxidoreductase activity, acting on the CH-NH group of donors, NAD or NADP as acceptor"/>
    <property type="evidence" value="ECO:0007669"/>
    <property type="project" value="TreeGrafter"/>
</dbReference>
<dbReference type="Gene3D" id="3.40.50.720">
    <property type="entry name" value="NAD(P)-binding Rossmann-like Domain"/>
    <property type="match status" value="1"/>
</dbReference>
<gene>
    <name evidence="2" type="ORF">SAMN05660976_04667</name>
</gene>
<dbReference type="PANTHER" id="PTHR43355">
    <property type="entry name" value="FLAVIN REDUCTASE (NADPH)"/>
    <property type="match status" value="1"/>
</dbReference>
<dbReference type="Pfam" id="PF13460">
    <property type="entry name" value="NAD_binding_10"/>
    <property type="match status" value="1"/>
</dbReference>
<dbReference type="InterPro" id="IPR036291">
    <property type="entry name" value="NAD(P)-bd_dom_sf"/>
</dbReference>
<dbReference type="InterPro" id="IPR051606">
    <property type="entry name" value="Polyketide_Oxido-like"/>
</dbReference>
<evidence type="ECO:0000259" key="1">
    <source>
        <dbReference type="Pfam" id="PF13460"/>
    </source>
</evidence>
<dbReference type="RefSeq" id="WP_256257230.1">
    <property type="nucleotide sequence ID" value="NZ_FOBF01000011.1"/>
</dbReference>
<dbReference type="EMBL" id="FOBF01000011">
    <property type="protein sequence ID" value="SEM26562.1"/>
    <property type="molecule type" value="Genomic_DNA"/>
</dbReference>
<dbReference type="Proteomes" id="UP000198953">
    <property type="component" value="Unassembled WGS sequence"/>
</dbReference>
<name>A0A1H7WY73_9ACTN</name>
<accession>A0A1H7WY73</accession>